<evidence type="ECO:0000313" key="1">
    <source>
        <dbReference type="Proteomes" id="UP000046393"/>
    </source>
</evidence>
<sequence>MFETKYLVSDHPGYANIQLFISYVVLEKENISNDGHIHLVLVYKLSIGSNTQRAERRLIDRWVDGRQLNEQAMECSEYKMKKAEEVFGCGRGSVASVVCVGVAVTFIIDVCGV</sequence>
<dbReference type="WBParaSite" id="SMUV_0000699301-mRNA-1">
    <property type="protein sequence ID" value="SMUV_0000699301-mRNA-1"/>
    <property type="gene ID" value="SMUV_0000699301"/>
</dbReference>
<dbReference type="Proteomes" id="UP000046393">
    <property type="component" value="Unplaced"/>
</dbReference>
<dbReference type="AlphaFoldDB" id="A0A0N5AQM2"/>
<proteinExistence type="predicted"/>
<protein>
    <submittedName>
        <fullName evidence="2">CACTA en-spm transposon protein</fullName>
    </submittedName>
</protein>
<organism evidence="1 2">
    <name type="scientific">Syphacia muris</name>
    <dbReference type="NCBI Taxonomy" id="451379"/>
    <lineage>
        <taxon>Eukaryota</taxon>
        <taxon>Metazoa</taxon>
        <taxon>Ecdysozoa</taxon>
        <taxon>Nematoda</taxon>
        <taxon>Chromadorea</taxon>
        <taxon>Rhabditida</taxon>
        <taxon>Spirurina</taxon>
        <taxon>Oxyuridomorpha</taxon>
        <taxon>Oxyuroidea</taxon>
        <taxon>Oxyuridae</taxon>
        <taxon>Syphacia</taxon>
    </lineage>
</organism>
<accession>A0A0N5AQM2</accession>
<keyword evidence="1" id="KW-1185">Reference proteome</keyword>
<evidence type="ECO:0000313" key="2">
    <source>
        <dbReference type="WBParaSite" id="SMUV_0000699301-mRNA-1"/>
    </source>
</evidence>
<name>A0A0N5AQM2_9BILA</name>
<reference evidence="2" key="1">
    <citation type="submission" date="2017-02" db="UniProtKB">
        <authorList>
            <consortium name="WormBaseParasite"/>
        </authorList>
    </citation>
    <scope>IDENTIFICATION</scope>
</reference>